<keyword evidence="1" id="KW-0732">Signal</keyword>
<dbReference type="STRING" id="351659.SAMN05421784_10716"/>
<gene>
    <name evidence="2" type="ORF">SAMN05421784_10716</name>
</gene>
<dbReference type="AlphaFoldDB" id="A0A1I7G639"/>
<evidence type="ECO:0000313" key="2">
    <source>
        <dbReference type="EMBL" id="SFU43932.1"/>
    </source>
</evidence>
<evidence type="ECO:0000313" key="3">
    <source>
        <dbReference type="Proteomes" id="UP000242496"/>
    </source>
</evidence>
<protein>
    <submittedName>
        <fullName evidence="2">Type VI secretion system VasI, EvfG, VC_A0118</fullName>
    </submittedName>
</protein>
<keyword evidence="3" id="KW-1185">Reference proteome</keyword>
<accession>A0A1I7G639</accession>
<reference evidence="3" key="1">
    <citation type="submission" date="2016-10" db="EMBL/GenBank/DDBJ databases">
        <authorList>
            <person name="Varghese N."/>
            <person name="Submissions S."/>
        </authorList>
    </citation>
    <scope>NUCLEOTIDE SEQUENCE [LARGE SCALE GENOMIC DNA]</scope>
    <source>
        <strain evidence="3">DSM 18168</strain>
    </source>
</reference>
<dbReference type="EMBL" id="FPBJ01000007">
    <property type="protein sequence ID" value="SFU43932.1"/>
    <property type="molecule type" value="Genomic_DNA"/>
</dbReference>
<proteinExistence type="predicted"/>
<name>A0A1I7G639_9GAMM</name>
<dbReference type="OrthoDB" id="6463498at2"/>
<organism evidence="2 3">
    <name type="scientific">Xenorhabdus koppenhoeferi</name>
    <dbReference type="NCBI Taxonomy" id="351659"/>
    <lineage>
        <taxon>Bacteria</taxon>
        <taxon>Pseudomonadati</taxon>
        <taxon>Pseudomonadota</taxon>
        <taxon>Gammaproteobacteria</taxon>
        <taxon>Enterobacterales</taxon>
        <taxon>Morganellaceae</taxon>
        <taxon>Xenorhabdus</taxon>
    </lineage>
</organism>
<dbReference type="Proteomes" id="UP000242496">
    <property type="component" value="Unassembled WGS sequence"/>
</dbReference>
<feature type="chain" id="PRO_5017390208" evidence="1">
    <location>
        <begin position="21"/>
        <end position="161"/>
    </location>
</feature>
<evidence type="ECO:0000256" key="1">
    <source>
        <dbReference type="SAM" id="SignalP"/>
    </source>
</evidence>
<dbReference type="RefSeq" id="WP_092548999.1">
    <property type="nucleotide sequence ID" value="NZ_CAWRBG010000055.1"/>
</dbReference>
<sequence length="161" mass="17907">MKRLVVGLIAVCLLPLSSIASEHQDLGKWFITKEVNKLTDKVDYFAVLSPEGGDGALVLRCVNDTTEAYLATDEYLGGGDYTKVTFRIDKQNAITENWVMGGSNDTAFSPIPVKFIKKIYGKQNIVIGYKPYGKTQVIAEFKINHINEVAKEISEACNWKL</sequence>
<feature type="signal peptide" evidence="1">
    <location>
        <begin position="1"/>
        <end position="20"/>
    </location>
</feature>